<feature type="compositionally biased region" description="Basic and acidic residues" evidence="6">
    <location>
        <begin position="127"/>
        <end position="138"/>
    </location>
</feature>
<feature type="domain" description="STI1" evidence="7">
    <location>
        <begin position="404"/>
        <end position="443"/>
    </location>
</feature>
<feature type="repeat" description="TPR" evidence="5">
    <location>
        <begin position="337"/>
        <end position="370"/>
    </location>
</feature>
<evidence type="ECO:0000256" key="4">
    <source>
        <dbReference type="ARBA" id="ARBA00022803"/>
    </source>
</evidence>
<comment type="subcellular location">
    <subcellularLocation>
        <location evidence="1">Cytoplasm</location>
    </subcellularLocation>
</comment>
<feature type="repeat" description="TPR" evidence="5">
    <location>
        <begin position="132"/>
        <end position="165"/>
    </location>
</feature>
<feature type="repeat" description="TPR" evidence="5">
    <location>
        <begin position="303"/>
        <end position="336"/>
    </location>
</feature>
<dbReference type="PANTHER" id="PTHR22904:SF523">
    <property type="entry name" value="STRESS-INDUCED-PHOSPHOPROTEIN 1"/>
    <property type="match status" value="1"/>
</dbReference>
<dbReference type="Pfam" id="PF13181">
    <property type="entry name" value="TPR_8"/>
    <property type="match status" value="1"/>
</dbReference>
<dbReference type="SMART" id="SM00727">
    <property type="entry name" value="STI1"/>
    <property type="match status" value="2"/>
</dbReference>
<keyword evidence="9" id="KW-1185">Reference proteome</keyword>
<protein>
    <submittedName>
        <fullName evidence="8">Hsp70-Hsp90 organizing protein</fullName>
    </submittedName>
</protein>
<evidence type="ECO:0000256" key="2">
    <source>
        <dbReference type="ARBA" id="ARBA00022490"/>
    </source>
</evidence>
<sequence>MDAMAGGGLFGPDMWGKLATNPETAPYLKDEAFVATLRDAQSDPSSMAKMANDPRMLKVFSVLLSSMVQQQQQHTPNGSAAAAREAAPSETAQVSQKANQASEHDRNVPRDEKKAKPDFEQYPADQRAQKEAEWEKEAGNSAYKARKFELAMQHYNRAIELHPENVGYLVNRAAVKLETKDYDGCIADCELAIKNNAEQNLRTDYKIIARAYGRIGTAYSKQGKHEQAIAFFEKSLLEARDDKIQDKLLEARRAKREADEHEYINPELSQAAREKGNDLFKKGDYPEAIKHYTEAIRRNPNEAAPYSNRAAAYMKLGEFPHAMKDCDKALELDPKFLRAYSRKASIHFFLKEYHKCMDIYQQGLALDPENREFRDGLRQTMIAIQQQQSSGEVDEAQLQHAMADPEIQSIMMDPMVQNLLKSLQQNPSEFTNVMKDPVMAKKINRLIAAGVLRTG</sequence>
<proteinExistence type="predicted"/>
<evidence type="ECO:0000256" key="1">
    <source>
        <dbReference type="ARBA" id="ARBA00004496"/>
    </source>
</evidence>
<evidence type="ECO:0000256" key="6">
    <source>
        <dbReference type="SAM" id="MobiDB-lite"/>
    </source>
</evidence>
<dbReference type="Pfam" id="PF13424">
    <property type="entry name" value="TPR_12"/>
    <property type="match status" value="1"/>
</dbReference>
<dbReference type="Pfam" id="PF13414">
    <property type="entry name" value="TPR_11"/>
    <property type="match status" value="1"/>
</dbReference>
<dbReference type="PROSITE" id="PS50293">
    <property type="entry name" value="TPR_REGION"/>
    <property type="match status" value="2"/>
</dbReference>
<dbReference type="SMART" id="SM00028">
    <property type="entry name" value="TPR"/>
    <property type="match status" value="6"/>
</dbReference>
<dbReference type="OMA" id="WERREFI"/>
<dbReference type="Gene3D" id="1.25.40.10">
    <property type="entry name" value="Tetratricopeptide repeat domain"/>
    <property type="match status" value="2"/>
</dbReference>
<dbReference type="OrthoDB" id="2423701at2759"/>
<dbReference type="InterPro" id="IPR041243">
    <property type="entry name" value="STI1/HOP_DP"/>
</dbReference>
<accession>A0A5J4Z9T0</accession>
<keyword evidence="3" id="KW-0677">Repeat</keyword>
<comment type="caution">
    <text evidence="8">The sequence shown here is derived from an EMBL/GenBank/DDBJ whole genome shotgun (WGS) entry which is preliminary data.</text>
</comment>
<dbReference type="Pfam" id="PF17830">
    <property type="entry name" value="STI1-HOP_DP"/>
    <property type="match status" value="2"/>
</dbReference>
<dbReference type="AlphaFoldDB" id="A0A5J4Z9T0"/>
<evidence type="ECO:0000256" key="3">
    <source>
        <dbReference type="ARBA" id="ARBA00022737"/>
    </source>
</evidence>
<keyword evidence="2" id="KW-0963">Cytoplasm</keyword>
<feature type="region of interest" description="Disordered" evidence="6">
    <location>
        <begin position="70"/>
        <end position="138"/>
    </location>
</feature>
<evidence type="ECO:0000256" key="5">
    <source>
        <dbReference type="PROSITE-ProRule" id="PRU00339"/>
    </source>
</evidence>
<feature type="repeat" description="TPR" evidence="5">
    <location>
        <begin position="209"/>
        <end position="242"/>
    </location>
</feature>
<evidence type="ECO:0000313" key="8">
    <source>
        <dbReference type="EMBL" id="KAA8500085.1"/>
    </source>
</evidence>
<dbReference type="InterPro" id="IPR011990">
    <property type="entry name" value="TPR-like_helical_dom_sf"/>
</dbReference>
<feature type="compositionally biased region" description="Basic and acidic residues" evidence="6">
    <location>
        <begin position="102"/>
        <end position="119"/>
    </location>
</feature>
<dbReference type="GO" id="GO:0051879">
    <property type="term" value="F:Hsp90 protein binding"/>
    <property type="evidence" value="ECO:0007669"/>
    <property type="project" value="TreeGrafter"/>
</dbReference>
<evidence type="ECO:0000259" key="7">
    <source>
        <dbReference type="SMART" id="SM00727"/>
    </source>
</evidence>
<organism evidence="8 9">
    <name type="scientific">Porphyridium purpureum</name>
    <name type="common">Red alga</name>
    <name type="synonym">Porphyridium cruentum</name>
    <dbReference type="NCBI Taxonomy" id="35688"/>
    <lineage>
        <taxon>Eukaryota</taxon>
        <taxon>Rhodophyta</taxon>
        <taxon>Bangiophyceae</taxon>
        <taxon>Porphyridiales</taxon>
        <taxon>Porphyridiaceae</taxon>
        <taxon>Porphyridium</taxon>
    </lineage>
</organism>
<dbReference type="Gene3D" id="1.10.260.100">
    <property type="match status" value="2"/>
</dbReference>
<feature type="domain" description="STI1" evidence="7">
    <location>
        <begin position="11"/>
        <end position="60"/>
    </location>
</feature>
<evidence type="ECO:0000313" key="9">
    <source>
        <dbReference type="Proteomes" id="UP000324585"/>
    </source>
</evidence>
<dbReference type="PANTHER" id="PTHR22904">
    <property type="entry name" value="TPR REPEAT CONTAINING PROTEIN"/>
    <property type="match status" value="1"/>
</dbReference>
<feature type="repeat" description="TPR" evidence="5">
    <location>
        <begin position="269"/>
        <end position="302"/>
    </location>
</feature>
<dbReference type="Proteomes" id="UP000324585">
    <property type="component" value="Unassembled WGS sequence"/>
</dbReference>
<dbReference type="InterPro" id="IPR006636">
    <property type="entry name" value="STI1_HS-bd"/>
</dbReference>
<dbReference type="InterPro" id="IPR019734">
    <property type="entry name" value="TPR_rpt"/>
</dbReference>
<name>A0A5J4Z9T0_PORPP</name>
<dbReference type="FunFam" id="1.25.40.10:FF:000027">
    <property type="entry name" value="stress-induced-phosphoprotein 1 isoform X1"/>
    <property type="match status" value="1"/>
</dbReference>
<dbReference type="FunFam" id="1.25.40.10:FF:000010">
    <property type="entry name" value="Stress-induced phosphoprotein 1"/>
    <property type="match status" value="1"/>
</dbReference>
<keyword evidence="4 5" id="KW-0802">TPR repeat</keyword>
<reference evidence="9" key="1">
    <citation type="journal article" date="2019" name="Nat. Commun.">
        <title>Expansion of phycobilisome linker gene families in mesophilic red algae.</title>
        <authorList>
            <person name="Lee J."/>
            <person name="Kim D."/>
            <person name="Bhattacharya D."/>
            <person name="Yoon H.S."/>
        </authorList>
    </citation>
    <scope>NUCLEOTIDE SEQUENCE [LARGE SCALE GENOMIC DNA]</scope>
    <source>
        <strain evidence="9">CCMP 1328</strain>
    </source>
</reference>
<dbReference type="GO" id="GO:0005737">
    <property type="term" value="C:cytoplasm"/>
    <property type="evidence" value="ECO:0007669"/>
    <property type="project" value="UniProtKB-SubCell"/>
</dbReference>
<feature type="compositionally biased region" description="Low complexity" evidence="6">
    <location>
        <begin position="70"/>
        <end position="92"/>
    </location>
</feature>
<dbReference type="SUPFAM" id="SSF48452">
    <property type="entry name" value="TPR-like"/>
    <property type="match status" value="2"/>
</dbReference>
<dbReference type="EMBL" id="VRMN01000001">
    <property type="protein sequence ID" value="KAA8500085.1"/>
    <property type="molecule type" value="Genomic_DNA"/>
</dbReference>
<gene>
    <name evidence="8" type="ORF">FVE85_7670</name>
</gene>
<dbReference type="PROSITE" id="PS50005">
    <property type="entry name" value="TPR"/>
    <property type="match status" value="5"/>
</dbReference>